<dbReference type="PANTHER" id="PTHR33741">
    <property type="entry name" value="TRANSMEMBRANE PROTEIN DDB_G0269096-RELATED"/>
    <property type="match status" value="1"/>
</dbReference>
<evidence type="ECO:0000313" key="4">
    <source>
        <dbReference type="EMBL" id="KJA16075.1"/>
    </source>
</evidence>
<feature type="transmembrane region" description="Helical" evidence="2">
    <location>
        <begin position="63"/>
        <end position="80"/>
    </location>
</feature>
<evidence type="ECO:0000259" key="3">
    <source>
        <dbReference type="Pfam" id="PF04982"/>
    </source>
</evidence>
<dbReference type="Pfam" id="PF04982">
    <property type="entry name" value="TM_HPP"/>
    <property type="match status" value="1"/>
</dbReference>
<feature type="region of interest" description="Disordered" evidence="1">
    <location>
        <begin position="205"/>
        <end position="241"/>
    </location>
</feature>
<organism evidence="4 5">
    <name type="scientific">Hypholoma sublateritium (strain FD-334 SS-4)</name>
    <dbReference type="NCBI Taxonomy" id="945553"/>
    <lineage>
        <taxon>Eukaryota</taxon>
        <taxon>Fungi</taxon>
        <taxon>Dikarya</taxon>
        <taxon>Basidiomycota</taxon>
        <taxon>Agaricomycotina</taxon>
        <taxon>Agaricomycetes</taxon>
        <taxon>Agaricomycetidae</taxon>
        <taxon>Agaricales</taxon>
        <taxon>Agaricineae</taxon>
        <taxon>Strophariaceae</taxon>
        <taxon>Hypholoma</taxon>
    </lineage>
</organism>
<proteinExistence type="predicted"/>
<dbReference type="InterPro" id="IPR058581">
    <property type="entry name" value="TM_HPP"/>
</dbReference>
<accession>A0A0D2P6P5</accession>
<dbReference type="Proteomes" id="UP000054270">
    <property type="component" value="Unassembled WGS sequence"/>
</dbReference>
<dbReference type="PANTHER" id="PTHR33741:SF5">
    <property type="entry name" value="TRANSMEMBRANE PROTEIN DDB_G0269096-RELATED"/>
    <property type="match status" value="1"/>
</dbReference>
<reference evidence="5" key="1">
    <citation type="submission" date="2014-04" db="EMBL/GenBank/DDBJ databases">
        <title>Evolutionary Origins and Diversification of the Mycorrhizal Mutualists.</title>
        <authorList>
            <consortium name="DOE Joint Genome Institute"/>
            <consortium name="Mycorrhizal Genomics Consortium"/>
            <person name="Kohler A."/>
            <person name="Kuo A."/>
            <person name="Nagy L.G."/>
            <person name="Floudas D."/>
            <person name="Copeland A."/>
            <person name="Barry K.W."/>
            <person name="Cichocki N."/>
            <person name="Veneault-Fourrey C."/>
            <person name="LaButti K."/>
            <person name="Lindquist E.A."/>
            <person name="Lipzen A."/>
            <person name="Lundell T."/>
            <person name="Morin E."/>
            <person name="Murat C."/>
            <person name="Riley R."/>
            <person name="Ohm R."/>
            <person name="Sun H."/>
            <person name="Tunlid A."/>
            <person name="Henrissat B."/>
            <person name="Grigoriev I.V."/>
            <person name="Hibbett D.S."/>
            <person name="Martin F."/>
        </authorList>
    </citation>
    <scope>NUCLEOTIDE SEQUENCE [LARGE SCALE GENOMIC DNA]</scope>
    <source>
        <strain evidence="5">FD-334 SS-4</strain>
    </source>
</reference>
<feature type="transmembrane region" description="Helical" evidence="2">
    <location>
        <begin position="163"/>
        <end position="184"/>
    </location>
</feature>
<dbReference type="OMA" id="LCFNASQ"/>
<keyword evidence="2" id="KW-0472">Membrane</keyword>
<dbReference type="AlphaFoldDB" id="A0A0D2P6P5"/>
<keyword evidence="2" id="KW-1133">Transmembrane helix</keyword>
<feature type="transmembrane region" description="Helical" evidence="2">
    <location>
        <begin position="92"/>
        <end position="109"/>
    </location>
</feature>
<evidence type="ECO:0000256" key="2">
    <source>
        <dbReference type="SAM" id="Phobius"/>
    </source>
</evidence>
<dbReference type="EMBL" id="KN817628">
    <property type="protein sequence ID" value="KJA16075.1"/>
    <property type="molecule type" value="Genomic_DNA"/>
</dbReference>
<keyword evidence="2" id="KW-0812">Transmembrane</keyword>
<dbReference type="InterPro" id="IPR007065">
    <property type="entry name" value="HPP"/>
</dbReference>
<sequence length="241" mass="25469">MSAPNRLARLPPYISRWLGYRSGPLPKRSDYIVYLWSFIGAFAGISVIQAVFEQAHYFVERNVPSIVASYGASAVLIYGAVDAPLAQPRMLVWGHFIGALIGVCITKLFHLLPTEERFQSLVWLAGSLSCATSIVAMQITGTTHPPAGATALLAAVNADIRAIGWYYLPVVLLSSALALAVALLTNNIQRRYPVFWIAPPSPPAPAKAAPNPSPATTAAGTPDNATLSGEKTAGSAAVSAV</sequence>
<dbReference type="STRING" id="945553.A0A0D2P6P5"/>
<evidence type="ECO:0000256" key="1">
    <source>
        <dbReference type="SAM" id="MobiDB-lite"/>
    </source>
</evidence>
<evidence type="ECO:0000313" key="5">
    <source>
        <dbReference type="Proteomes" id="UP000054270"/>
    </source>
</evidence>
<dbReference type="OrthoDB" id="2016548at2759"/>
<feature type="transmembrane region" description="Helical" evidence="2">
    <location>
        <begin position="121"/>
        <end position="143"/>
    </location>
</feature>
<gene>
    <name evidence="4" type="ORF">HYPSUDRAFT_47705</name>
</gene>
<name>A0A0D2P6P5_HYPSF</name>
<feature type="transmembrane region" description="Helical" evidence="2">
    <location>
        <begin position="31"/>
        <end position="51"/>
    </location>
</feature>
<keyword evidence="5" id="KW-1185">Reference proteome</keyword>
<feature type="domain" description="HPP transmembrane region" evidence="3">
    <location>
        <begin position="28"/>
        <end position="193"/>
    </location>
</feature>
<feature type="compositionally biased region" description="Low complexity" evidence="1">
    <location>
        <begin position="206"/>
        <end position="219"/>
    </location>
</feature>
<protein>
    <recommendedName>
        <fullName evidence="3">HPP transmembrane region domain-containing protein</fullName>
    </recommendedName>
</protein>